<feature type="domain" description="TonB-dependent receptor-like beta-barrel" evidence="18">
    <location>
        <begin position="248"/>
        <end position="690"/>
    </location>
</feature>
<evidence type="ECO:0000256" key="7">
    <source>
        <dbReference type="ARBA" id="ARBA00022729"/>
    </source>
</evidence>
<dbReference type="InterPro" id="IPR000531">
    <property type="entry name" value="Beta-barrel_TonB"/>
</dbReference>
<evidence type="ECO:0000256" key="6">
    <source>
        <dbReference type="ARBA" id="ARBA00022692"/>
    </source>
</evidence>
<comment type="similarity">
    <text evidence="2 14 16">Belongs to the TonB-dependent receptor family.</text>
</comment>
<evidence type="ECO:0000256" key="8">
    <source>
        <dbReference type="ARBA" id="ARBA00023004"/>
    </source>
</evidence>
<evidence type="ECO:0000256" key="1">
    <source>
        <dbReference type="ARBA" id="ARBA00004571"/>
    </source>
</evidence>
<dbReference type="AlphaFoldDB" id="A0A841J3K5"/>
<feature type="signal peptide" evidence="17">
    <location>
        <begin position="1"/>
        <end position="27"/>
    </location>
</feature>
<keyword evidence="13 14" id="KW-0998">Cell outer membrane</keyword>
<dbReference type="RefSeq" id="WP_246352039.1">
    <property type="nucleotide sequence ID" value="NZ_JACIJP010000006.1"/>
</dbReference>
<evidence type="ECO:0000256" key="16">
    <source>
        <dbReference type="RuleBase" id="RU003357"/>
    </source>
</evidence>
<dbReference type="InterPro" id="IPR039426">
    <property type="entry name" value="TonB-dep_rcpt-like"/>
</dbReference>
<dbReference type="GO" id="GO:0015344">
    <property type="term" value="F:siderophore uptake transmembrane transporter activity"/>
    <property type="evidence" value="ECO:0007669"/>
    <property type="project" value="TreeGrafter"/>
</dbReference>
<evidence type="ECO:0000256" key="17">
    <source>
        <dbReference type="SAM" id="SignalP"/>
    </source>
</evidence>
<dbReference type="PANTHER" id="PTHR32552:SF84">
    <property type="entry name" value="TONB-DEPENDENT RECEPTOR-RELATED"/>
    <property type="match status" value="1"/>
</dbReference>
<comment type="caution">
    <text evidence="20">The sequence shown here is derived from an EMBL/GenBank/DDBJ whole genome shotgun (WGS) entry which is preliminary data.</text>
</comment>
<evidence type="ECO:0000259" key="18">
    <source>
        <dbReference type="Pfam" id="PF00593"/>
    </source>
</evidence>
<dbReference type="CDD" id="cd01347">
    <property type="entry name" value="ligand_gated_channel"/>
    <property type="match status" value="1"/>
</dbReference>
<comment type="subcellular location">
    <subcellularLocation>
        <location evidence="1 14">Cell outer membrane</location>
        <topology evidence="1 14">Multi-pass membrane protein</topology>
    </subcellularLocation>
</comment>
<keyword evidence="8" id="KW-0408">Iron</keyword>
<dbReference type="PANTHER" id="PTHR32552">
    <property type="entry name" value="FERRICHROME IRON RECEPTOR-RELATED"/>
    <property type="match status" value="1"/>
</dbReference>
<keyword evidence="7 17" id="KW-0732">Signal</keyword>
<evidence type="ECO:0000313" key="21">
    <source>
        <dbReference type="Proteomes" id="UP000552700"/>
    </source>
</evidence>
<evidence type="ECO:0000259" key="19">
    <source>
        <dbReference type="Pfam" id="PF07715"/>
    </source>
</evidence>
<evidence type="ECO:0000256" key="14">
    <source>
        <dbReference type="PROSITE-ProRule" id="PRU01360"/>
    </source>
</evidence>
<sequence length="721" mass="77612">MRLLKPAFWRTGASLGIMLATAGTACAAPSDAAPDASGSEDILVIGEHVSLTTPVSTGSRLGLSSLQTPASIAVVNGDDIRLRGDMSVVEAVTRAPGITTGANPGNGGTALSARGFSGQGSVLQLVDGVRLFPVASTITFPADPWNIDRIEVLSGPASVLYGQGALGGAVNVVTKAPNADHTVVEGEAGYGSQNTAHVAAGVGGPINPMLSYRADASYRRSDGYVDRGDSHSLALSGALRFAPSETLKITLRDDYGDIHPSKYFGTPLIAGRLDTRIRERNYNVSDAQMWSKDNRLTLTVDWAVSDAITLSNVGYYLTSERRWRNLETYRWVPDGTIFRTDNFGIVHDQKQWGDQSSVRLSTPLGGGISNDLVVGFDVNLIRLVYSHDFDTDTQEDVVDPFTFGPGLFLDTQGIAPRYRSRTLEWSLFAEDRLKISDALSIVGGVRWERDRVSRYNFVYTGNQITGETPALNGGTSPTKRLRNTTWRVGAVYQPNPNVSLYAQYATGVDPLGTLTNYSTSASQYLFTNATGDQFEGGVKASFLGGKGSATLSAYKIVKHNLVTQRTVTSPLQQIGQRSSKGIEASLRLQLPEGFAVDANGTVLKARYDDFPNGGTSYTGNVPAGVPQESANLWLSWTGGKMGARAGIRYVGHSFSDDANQYRVPGYTVVDAGLSYALTPNVALDVRLYNLFDKDYALNAYGDEQWILGRPRSVDVSVRARF</sequence>
<evidence type="ECO:0000256" key="5">
    <source>
        <dbReference type="ARBA" id="ARBA00022496"/>
    </source>
</evidence>
<feature type="chain" id="PRO_5032684563" evidence="17">
    <location>
        <begin position="28"/>
        <end position="721"/>
    </location>
</feature>
<dbReference type="SUPFAM" id="SSF56935">
    <property type="entry name" value="Porins"/>
    <property type="match status" value="1"/>
</dbReference>
<evidence type="ECO:0000256" key="2">
    <source>
        <dbReference type="ARBA" id="ARBA00009810"/>
    </source>
</evidence>
<keyword evidence="5" id="KW-0410">Iron transport</keyword>
<name>A0A841J3K5_9SPHN</name>
<evidence type="ECO:0000256" key="9">
    <source>
        <dbReference type="ARBA" id="ARBA00023065"/>
    </source>
</evidence>
<keyword evidence="3 14" id="KW-0813">Transport</keyword>
<keyword evidence="6 14" id="KW-0812">Transmembrane</keyword>
<evidence type="ECO:0000256" key="3">
    <source>
        <dbReference type="ARBA" id="ARBA00022448"/>
    </source>
</evidence>
<dbReference type="GO" id="GO:0009279">
    <property type="term" value="C:cell outer membrane"/>
    <property type="evidence" value="ECO:0007669"/>
    <property type="project" value="UniProtKB-SubCell"/>
</dbReference>
<feature type="short sequence motif" description="TonB C-terminal box" evidence="15">
    <location>
        <begin position="704"/>
        <end position="721"/>
    </location>
</feature>
<dbReference type="InterPro" id="IPR010917">
    <property type="entry name" value="TonB_rcpt_CS"/>
</dbReference>
<dbReference type="EMBL" id="JACIJP010000006">
    <property type="protein sequence ID" value="MBB6125364.1"/>
    <property type="molecule type" value="Genomic_DNA"/>
</dbReference>
<dbReference type="Proteomes" id="UP000552700">
    <property type="component" value="Unassembled WGS sequence"/>
</dbReference>
<keyword evidence="4 14" id="KW-1134">Transmembrane beta strand</keyword>
<dbReference type="Gene3D" id="2.170.130.10">
    <property type="entry name" value="TonB-dependent receptor, plug domain"/>
    <property type="match status" value="1"/>
</dbReference>
<accession>A0A841J3K5</accession>
<gene>
    <name evidence="20" type="ORF">FHS92_003125</name>
</gene>
<keyword evidence="12 20" id="KW-0675">Receptor</keyword>
<dbReference type="Gene3D" id="2.40.170.20">
    <property type="entry name" value="TonB-dependent receptor, beta-barrel domain"/>
    <property type="match status" value="1"/>
</dbReference>
<keyword evidence="11 14" id="KW-0472">Membrane</keyword>
<evidence type="ECO:0000256" key="11">
    <source>
        <dbReference type="ARBA" id="ARBA00023136"/>
    </source>
</evidence>
<dbReference type="GO" id="GO:0038023">
    <property type="term" value="F:signaling receptor activity"/>
    <property type="evidence" value="ECO:0007669"/>
    <property type="project" value="InterPro"/>
</dbReference>
<dbReference type="InterPro" id="IPR010105">
    <property type="entry name" value="TonB_sidphr_rcpt"/>
</dbReference>
<keyword evidence="9" id="KW-0406">Ion transport</keyword>
<evidence type="ECO:0000256" key="4">
    <source>
        <dbReference type="ARBA" id="ARBA00022452"/>
    </source>
</evidence>
<dbReference type="Pfam" id="PF07715">
    <property type="entry name" value="Plug"/>
    <property type="match status" value="1"/>
</dbReference>
<dbReference type="PROSITE" id="PS01156">
    <property type="entry name" value="TONB_DEPENDENT_REC_2"/>
    <property type="match status" value="1"/>
</dbReference>
<dbReference type="InterPro" id="IPR012910">
    <property type="entry name" value="Plug_dom"/>
</dbReference>
<keyword evidence="21" id="KW-1185">Reference proteome</keyword>
<dbReference type="NCBIfam" id="TIGR01783">
    <property type="entry name" value="TonB-siderophor"/>
    <property type="match status" value="1"/>
</dbReference>
<dbReference type="GO" id="GO:0015891">
    <property type="term" value="P:siderophore transport"/>
    <property type="evidence" value="ECO:0007669"/>
    <property type="project" value="InterPro"/>
</dbReference>
<proteinExistence type="inferred from homology"/>
<evidence type="ECO:0000256" key="13">
    <source>
        <dbReference type="ARBA" id="ARBA00023237"/>
    </source>
</evidence>
<dbReference type="InterPro" id="IPR036942">
    <property type="entry name" value="Beta-barrel_TonB_sf"/>
</dbReference>
<reference evidence="20 21" key="1">
    <citation type="submission" date="2020-08" db="EMBL/GenBank/DDBJ databases">
        <title>Genomic Encyclopedia of Type Strains, Phase IV (KMG-IV): sequencing the most valuable type-strain genomes for metagenomic binning, comparative biology and taxonomic classification.</title>
        <authorList>
            <person name="Goeker M."/>
        </authorList>
    </citation>
    <scope>NUCLEOTIDE SEQUENCE [LARGE SCALE GENOMIC DNA]</scope>
    <source>
        <strain evidence="20 21">DSM 102255</strain>
    </source>
</reference>
<dbReference type="PROSITE" id="PS52016">
    <property type="entry name" value="TONB_DEPENDENT_REC_3"/>
    <property type="match status" value="1"/>
</dbReference>
<evidence type="ECO:0000313" key="20">
    <source>
        <dbReference type="EMBL" id="MBB6125364.1"/>
    </source>
</evidence>
<dbReference type="PROSITE" id="PS51257">
    <property type="entry name" value="PROKAR_LIPOPROTEIN"/>
    <property type="match status" value="1"/>
</dbReference>
<dbReference type="InterPro" id="IPR037066">
    <property type="entry name" value="Plug_dom_sf"/>
</dbReference>
<evidence type="ECO:0000256" key="15">
    <source>
        <dbReference type="PROSITE-ProRule" id="PRU10144"/>
    </source>
</evidence>
<evidence type="ECO:0000256" key="12">
    <source>
        <dbReference type="ARBA" id="ARBA00023170"/>
    </source>
</evidence>
<protein>
    <submittedName>
        <fullName evidence="20">Iron complex outermembrane receptor protein</fullName>
    </submittedName>
</protein>
<evidence type="ECO:0000256" key="10">
    <source>
        <dbReference type="ARBA" id="ARBA00023077"/>
    </source>
</evidence>
<feature type="domain" description="TonB-dependent receptor plug" evidence="19">
    <location>
        <begin position="67"/>
        <end position="169"/>
    </location>
</feature>
<organism evidence="20 21">
    <name type="scientific">Sphingobium subterraneum</name>
    <dbReference type="NCBI Taxonomy" id="627688"/>
    <lineage>
        <taxon>Bacteria</taxon>
        <taxon>Pseudomonadati</taxon>
        <taxon>Pseudomonadota</taxon>
        <taxon>Alphaproteobacteria</taxon>
        <taxon>Sphingomonadales</taxon>
        <taxon>Sphingomonadaceae</taxon>
        <taxon>Sphingobium</taxon>
    </lineage>
</organism>
<keyword evidence="10 16" id="KW-0798">TonB box</keyword>
<dbReference type="Pfam" id="PF00593">
    <property type="entry name" value="TonB_dep_Rec_b-barrel"/>
    <property type="match status" value="1"/>
</dbReference>